<evidence type="ECO:0000313" key="1">
    <source>
        <dbReference type="EMBL" id="EPY23583.1"/>
    </source>
</evidence>
<name>S9U3U3_9TRYP</name>
<reference evidence="1 2" key="1">
    <citation type="journal article" date="2013" name="PLoS ONE">
        <title>Predicting the Proteins of Angomonas deanei, Strigomonas culicis and Their Respective Endosymbionts Reveals New Aspects of the Trypanosomatidae Family.</title>
        <authorList>
            <person name="Motta M.C."/>
            <person name="Martins A.C."/>
            <person name="de Souza S.S."/>
            <person name="Catta-Preta C.M."/>
            <person name="Silva R."/>
            <person name="Klein C.C."/>
            <person name="de Almeida L.G."/>
            <person name="de Lima Cunha O."/>
            <person name="Ciapina L.P."/>
            <person name="Brocchi M."/>
            <person name="Colabardini A.C."/>
            <person name="de Araujo Lima B."/>
            <person name="Machado C.R."/>
            <person name="de Almeida Soares C.M."/>
            <person name="Probst C.M."/>
            <person name="de Menezes C.B."/>
            <person name="Thompson C.E."/>
            <person name="Bartholomeu D.C."/>
            <person name="Gradia D.F."/>
            <person name="Pavoni D.P."/>
            <person name="Grisard E.C."/>
            <person name="Fantinatti-Garboggini F."/>
            <person name="Marchini F.K."/>
            <person name="Rodrigues-Luiz G.F."/>
            <person name="Wagner G."/>
            <person name="Goldman G.H."/>
            <person name="Fietto J.L."/>
            <person name="Elias M.C."/>
            <person name="Goldman M.H."/>
            <person name="Sagot M.F."/>
            <person name="Pereira M."/>
            <person name="Stoco P.H."/>
            <person name="de Mendonca-Neto R.P."/>
            <person name="Teixeira S.M."/>
            <person name="Maciel T.E."/>
            <person name="de Oliveira Mendes T.A."/>
            <person name="Urmenyi T.P."/>
            <person name="de Souza W."/>
            <person name="Schenkman S."/>
            <person name="de Vasconcelos A.T."/>
        </authorList>
    </citation>
    <scope>NUCLEOTIDE SEQUENCE [LARGE SCALE GENOMIC DNA]</scope>
</reference>
<organism evidence="1 2">
    <name type="scientific">Strigomonas culicis</name>
    <dbReference type="NCBI Taxonomy" id="28005"/>
    <lineage>
        <taxon>Eukaryota</taxon>
        <taxon>Discoba</taxon>
        <taxon>Euglenozoa</taxon>
        <taxon>Kinetoplastea</taxon>
        <taxon>Metakinetoplastina</taxon>
        <taxon>Trypanosomatida</taxon>
        <taxon>Trypanosomatidae</taxon>
        <taxon>Strigomonadinae</taxon>
        <taxon>Strigomonas</taxon>
    </lineage>
</organism>
<evidence type="ECO:0000313" key="2">
    <source>
        <dbReference type="Proteomes" id="UP000015354"/>
    </source>
</evidence>
<dbReference type="Proteomes" id="UP000015354">
    <property type="component" value="Unassembled WGS sequence"/>
</dbReference>
<sequence>MNWLQRNLLAAHKSNWGSDDPSNEHYHYDGVRAFRDALFPLPKEGVLREPSGDEEWKKVVDTYPFLFARCFRDEDTVRRLATEKGEHAILYAVQKLLDTVATQYTSTDRARLRPQSLMPSPPTRAARSELATLWRCISPLLRVWHQQRARVRRAAREGVLSSFLDAITATAAHGDAVADRQMVNAIRHSAESLCSSLLHNEALVRGIGLDYFAGVARCLRDDLRTTLPNAVVHCLLLSMGQPTALTAGDDALHRYLAAPAKQRWLPALSLVEQGHGERAFRVTGSHLRALLSGLQSISIPETWRQALQCTEVFEQRYAVLPDAAGALKLILNLEQQSWQRAFDVLRYFKGGDKASERKRSGKAVLDELVPTRVLRDLQLLTVKHAAWQTTLQLMDSLRAADRHAKTEKKVVGFMNVLYCVYAAATAGNVDLAVHYFVALSTVPGVKGTSPFNEITVATAMVAMLDRGHYDGVVRLAARLLAELTKGDGHRPSLTRDGYSMCIAALLLGALLSGDYARVTRTFERLLRQQADGGAPADAVLKDIRRNVLDRSLVLFAMTGMTHLNAPIRLIFDVLGSESVYSYYEEGDDFEGRQRLTNKHRRPLYIPPQHCHANNATLAKAFGLYQKQLESEKDTTATISTLLAETMTTGGVGMEYLQTIMC</sequence>
<protein>
    <submittedName>
        <fullName evidence="1">Uncharacterized protein</fullName>
    </submittedName>
</protein>
<accession>S9U3U3</accession>
<dbReference type="AlphaFoldDB" id="S9U3U3"/>
<proteinExistence type="predicted"/>
<dbReference type="OrthoDB" id="272819at2759"/>
<comment type="caution">
    <text evidence="1">The sequence shown here is derived from an EMBL/GenBank/DDBJ whole genome shotgun (WGS) entry which is preliminary data.</text>
</comment>
<keyword evidence="2" id="KW-1185">Reference proteome</keyword>
<gene>
    <name evidence="1" type="ORF">STCU_07642</name>
</gene>
<dbReference type="EMBL" id="ATMH01007642">
    <property type="protein sequence ID" value="EPY23583.1"/>
    <property type="molecule type" value="Genomic_DNA"/>
</dbReference>